<protein>
    <submittedName>
        <fullName evidence="2">Transglutaminase family protein</fullName>
    </submittedName>
</protein>
<evidence type="ECO:0000259" key="1">
    <source>
        <dbReference type="SMART" id="SM00460"/>
    </source>
</evidence>
<dbReference type="InterPro" id="IPR013589">
    <property type="entry name" value="Bac_transglu_N"/>
</dbReference>
<proteinExistence type="predicted"/>
<dbReference type="Pfam" id="PF01841">
    <property type="entry name" value="Transglut_core"/>
    <property type="match status" value="1"/>
</dbReference>
<sequence length="296" mass="33459">MSQFKIDHLTTYRYNQAVFLKPHLYRLYPHSHGHQRLLSYRLDVTPEPLGRSPVVDLDGNTVIKLWFEKPTTQLQFHSQAQVETLQTNPFEYLLDDGVGRLPIDYPSSLRSQLLPYLNPPLALPQGVDPTAVELAEELLHLADHQTLRFLNDLNQRIYSQCNYVTRLDGDPQPPGITWRTRRGSCRDVTVLFAAVCRAVGLAARFVSGYQEGDPDQQDYDLHAWVEVYLPGAGWRGYDPTHGLAVADGHISVAASPYPRYAAPVQGTVTPQHPVWESGQPLETSLETRIRIEGDRP</sequence>
<dbReference type="SUPFAM" id="SSF54001">
    <property type="entry name" value="Cysteine proteinases"/>
    <property type="match status" value="1"/>
</dbReference>
<gene>
    <name evidence="2" type="ORF">NEA10_06090</name>
</gene>
<reference evidence="2" key="1">
    <citation type="submission" date="2022-06" db="EMBL/GenBank/DDBJ databases">
        <title>Genome sequence of Phormidium yuhuli AB48 isolated from an industrial photobioreactor environment.</title>
        <authorList>
            <person name="Qiu Y."/>
            <person name="Noonan A.J.C."/>
            <person name="Dofher K."/>
            <person name="Koch M."/>
            <person name="Kieft B."/>
            <person name="Lin X."/>
            <person name="Ziels R.M."/>
            <person name="Hallam S.J."/>
        </authorList>
    </citation>
    <scope>NUCLEOTIDE SEQUENCE</scope>
    <source>
        <strain evidence="2">AB48</strain>
    </source>
</reference>
<dbReference type="Pfam" id="PF08379">
    <property type="entry name" value="Bact_transglu_N"/>
    <property type="match status" value="1"/>
</dbReference>
<name>A0ABY5ATT5_9CYAN</name>
<feature type="domain" description="Transglutaminase-like" evidence="1">
    <location>
        <begin position="177"/>
        <end position="241"/>
    </location>
</feature>
<dbReference type="PANTHER" id="PTHR33490:SF1">
    <property type="entry name" value="SLL1233 PROTEIN"/>
    <property type="match status" value="1"/>
</dbReference>
<accession>A0ABY5ATT5</accession>
<evidence type="ECO:0000313" key="3">
    <source>
        <dbReference type="Proteomes" id="UP001056708"/>
    </source>
</evidence>
<dbReference type="InterPro" id="IPR002931">
    <property type="entry name" value="Transglutaminase-like"/>
</dbReference>
<organism evidence="2 3">
    <name type="scientific">Phormidium yuhuli AB48</name>
    <dbReference type="NCBI Taxonomy" id="2940671"/>
    <lineage>
        <taxon>Bacteria</taxon>
        <taxon>Bacillati</taxon>
        <taxon>Cyanobacteriota</taxon>
        <taxon>Cyanophyceae</taxon>
        <taxon>Oscillatoriophycideae</taxon>
        <taxon>Oscillatoriales</taxon>
        <taxon>Oscillatoriaceae</taxon>
        <taxon>Phormidium</taxon>
        <taxon>Phormidium yuhuli</taxon>
    </lineage>
</organism>
<dbReference type="PANTHER" id="PTHR33490">
    <property type="entry name" value="BLR5614 PROTEIN-RELATED"/>
    <property type="match status" value="1"/>
</dbReference>
<dbReference type="Gene3D" id="3.10.620.30">
    <property type="match status" value="1"/>
</dbReference>
<evidence type="ECO:0000313" key="2">
    <source>
        <dbReference type="EMBL" id="USR92290.1"/>
    </source>
</evidence>
<keyword evidence="3" id="KW-1185">Reference proteome</keyword>
<dbReference type="InterPro" id="IPR038765">
    <property type="entry name" value="Papain-like_cys_pep_sf"/>
</dbReference>
<dbReference type="RefSeq" id="WP_252664388.1">
    <property type="nucleotide sequence ID" value="NZ_CP098611.1"/>
</dbReference>
<dbReference type="Proteomes" id="UP001056708">
    <property type="component" value="Chromosome"/>
</dbReference>
<dbReference type="SMART" id="SM00460">
    <property type="entry name" value="TGc"/>
    <property type="match status" value="1"/>
</dbReference>
<dbReference type="EMBL" id="CP098611">
    <property type="protein sequence ID" value="USR92290.1"/>
    <property type="molecule type" value="Genomic_DNA"/>
</dbReference>